<protein>
    <submittedName>
        <fullName evidence="2">Uncharacterized protein</fullName>
    </submittedName>
</protein>
<feature type="transmembrane region" description="Helical" evidence="1">
    <location>
        <begin position="12"/>
        <end position="34"/>
    </location>
</feature>
<comment type="caution">
    <text evidence="2">The sequence shown here is derived from an EMBL/GenBank/DDBJ whole genome shotgun (WGS) entry which is preliminary data.</text>
</comment>
<evidence type="ECO:0000256" key="1">
    <source>
        <dbReference type="SAM" id="Phobius"/>
    </source>
</evidence>
<feature type="transmembrane region" description="Helical" evidence="1">
    <location>
        <begin position="46"/>
        <end position="70"/>
    </location>
</feature>
<keyword evidence="1" id="KW-1133">Transmembrane helix</keyword>
<keyword evidence="1" id="KW-0812">Transmembrane</keyword>
<feature type="transmembrane region" description="Helical" evidence="1">
    <location>
        <begin position="136"/>
        <end position="153"/>
    </location>
</feature>
<keyword evidence="1" id="KW-0472">Membrane</keyword>
<dbReference type="Proteomes" id="UP000600247">
    <property type="component" value="Unassembled WGS sequence"/>
</dbReference>
<organism evidence="2 3">
    <name type="scientific">Paenibacillus radicis</name>
    <name type="common">ex Gao et al. 2016</name>
    <dbReference type="NCBI Taxonomy" id="1737354"/>
    <lineage>
        <taxon>Bacteria</taxon>
        <taxon>Bacillati</taxon>
        <taxon>Bacillota</taxon>
        <taxon>Bacilli</taxon>
        <taxon>Bacillales</taxon>
        <taxon>Paenibacillaceae</taxon>
        <taxon>Paenibacillus</taxon>
    </lineage>
</organism>
<name>A0A917LWG0_9BACL</name>
<accession>A0A917LWG0</accession>
<keyword evidence="3" id="KW-1185">Reference proteome</keyword>
<sequence length="262" mass="29445">MAQSFWKKSFTYLSAKLAASGGLFLLFVLVTSGLDLYRWAEAASFLFFWILFYGYAFCFSITGDAVLLITRGSEGWFVLLKVMLHIIGGVLPFMVLGGGFTAGENESWPFILFFGFLGAICAVIYDAIFFFMRSKFPYTAIVAVTLLLLFIILSKADMTVTRDWKETQMDGSYEASFDYFRGKKAIKVELEQDQSLRFSVDWSPENSGGYGHHVLDKHDKLVPQYDTNEHGGTIRAEQAAPYRIVVTGDKLKGAVSVHWSVE</sequence>
<reference evidence="2 3" key="1">
    <citation type="journal article" date="2014" name="Int. J. Syst. Evol. Microbiol.">
        <title>Complete genome sequence of Corynebacterium casei LMG S-19264T (=DSM 44701T), isolated from a smear-ripened cheese.</title>
        <authorList>
            <consortium name="US DOE Joint Genome Institute (JGI-PGF)"/>
            <person name="Walter F."/>
            <person name="Albersmeier A."/>
            <person name="Kalinowski J."/>
            <person name="Ruckert C."/>
        </authorList>
    </citation>
    <scope>NUCLEOTIDE SEQUENCE [LARGE SCALE GENOMIC DNA]</scope>
    <source>
        <strain evidence="2 3">CGMCC 1.15286</strain>
    </source>
</reference>
<dbReference type="RefSeq" id="WP_188888214.1">
    <property type="nucleotide sequence ID" value="NZ_BMHY01000002.1"/>
</dbReference>
<dbReference type="EMBL" id="BMHY01000002">
    <property type="protein sequence ID" value="GGG61640.1"/>
    <property type="molecule type" value="Genomic_DNA"/>
</dbReference>
<dbReference type="AlphaFoldDB" id="A0A917LWG0"/>
<proteinExistence type="predicted"/>
<feature type="transmembrane region" description="Helical" evidence="1">
    <location>
        <begin position="82"/>
        <end position="102"/>
    </location>
</feature>
<feature type="transmembrane region" description="Helical" evidence="1">
    <location>
        <begin position="108"/>
        <end position="129"/>
    </location>
</feature>
<evidence type="ECO:0000313" key="2">
    <source>
        <dbReference type="EMBL" id="GGG61640.1"/>
    </source>
</evidence>
<gene>
    <name evidence="2" type="ORF">GCM10010918_13990</name>
</gene>
<evidence type="ECO:0000313" key="3">
    <source>
        <dbReference type="Proteomes" id="UP000600247"/>
    </source>
</evidence>